<keyword evidence="3" id="KW-1185">Reference proteome</keyword>
<dbReference type="RefSeq" id="WP_129887636.1">
    <property type="nucleotide sequence ID" value="NZ_CP035758.1"/>
</dbReference>
<dbReference type="InterPro" id="IPR034660">
    <property type="entry name" value="DinB/YfiT-like"/>
</dbReference>
<dbReference type="InterPro" id="IPR024775">
    <property type="entry name" value="DinB-like"/>
</dbReference>
<dbReference type="AlphaFoldDB" id="A0A4P6JNK7"/>
<accession>A0A4P6JNK7</accession>
<evidence type="ECO:0000313" key="2">
    <source>
        <dbReference type="EMBL" id="QBD76652.1"/>
    </source>
</evidence>
<dbReference type="KEGG" id="kbs:EPA93_11820"/>
<organism evidence="2 3">
    <name type="scientific">Ktedonosporobacter rubrisoli</name>
    <dbReference type="NCBI Taxonomy" id="2509675"/>
    <lineage>
        <taxon>Bacteria</taxon>
        <taxon>Bacillati</taxon>
        <taxon>Chloroflexota</taxon>
        <taxon>Ktedonobacteria</taxon>
        <taxon>Ktedonobacterales</taxon>
        <taxon>Ktedonosporobacteraceae</taxon>
        <taxon>Ktedonosporobacter</taxon>
    </lineage>
</organism>
<gene>
    <name evidence="2" type="ORF">EPA93_11820</name>
</gene>
<protein>
    <recommendedName>
        <fullName evidence="1">DinB-like domain-containing protein</fullName>
    </recommendedName>
</protein>
<dbReference type="Proteomes" id="UP000290365">
    <property type="component" value="Chromosome"/>
</dbReference>
<proteinExistence type="predicted"/>
<dbReference type="SUPFAM" id="SSF109854">
    <property type="entry name" value="DinB/YfiT-like putative metalloenzymes"/>
    <property type="match status" value="1"/>
</dbReference>
<dbReference type="OrthoDB" id="9793216at2"/>
<reference evidence="2 3" key="1">
    <citation type="submission" date="2019-01" db="EMBL/GenBank/DDBJ databases">
        <title>Ktedonosporobacter rubrisoli SCAWS-G2.</title>
        <authorList>
            <person name="Huang Y."/>
            <person name="Yan B."/>
        </authorList>
    </citation>
    <scope>NUCLEOTIDE SEQUENCE [LARGE SCALE GENOMIC DNA]</scope>
    <source>
        <strain evidence="2 3">SCAWS-G2</strain>
    </source>
</reference>
<dbReference type="EMBL" id="CP035758">
    <property type="protein sequence ID" value="QBD76652.1"/>
    <property type="molecule type" value="Genomic_DNA"/>
</dbReference>
<evidence type="ECO:0000259" key="1">
    <source>
        <dbReference type="Pfam" id="PF12867"/>
    </source>
</evidence>
<sequence>MVTERQALLQRYSQAYDEVRQALETFPRQAWHFKPAPHEWSIHEIIIHLADAEANGFIRIRKAIAEPGSTVGLYDQEQFAEQLHYPEQSPEDALNLFSLLRLTTYQLLTLLPESSWRNTVKHPENGELSLDDLLQTYTEHTLVHIAQMRNNVQLWEAQRNA</sequence>
<feature type="domain" description="DinB-like" evidence="1">
    <location>
        <begin position="12"/>
        <end position="148"/>
    </location>
</feature>
<evidence type="ECO:0000313" key="3">
    <source>
        <dbReference type="Proteomes" id="UP000290365"/>
    </source>
</evidence>
<dbReference type="Pfam" id="PF12867">
    <property type="entry name" value="DinB_2"/>
    <property type="match status" value="1"/>
</dbReference>
<name>A0A4P6JNK7_KTERU</name>
<dbReference type="Gene3D" id="1.20.120.450">
    <property type="entry name" value="dinb family like domain"/>
    <property type="match status" value="1"/>
</dbReference>